<evidence type="ECO:0000256" key="1">
    <source>
        <dbReference type="ARBA" id="ARBA00022801"/>
    </source>
</evidence>
<dbReference type="Gene3D" id="3.40.50.1820">
    <property type="entry name" value="alpha/beta hydrolase"/>
    <property type="match status" value="1"/>
</dbReference>
<dbReference type="InterPro" id="IPR000639">
    <property type="entry name" value="Epox_hydrolase-like"/>
</dbReference>
<name>A0A1G7PEI2_9BACT</name>
<dbReference type="PRINTS" id="PR00412">
    <property type="entry name" value="EPOXHYDRLASE"/>
</dbReference>
<sequence length="300" mass="33924">MRVHEVKTSTLKLVYEEGGPKNGRPLMLVHGWPDSPRTFDKLLPALHGAGYRTVVPYLRGYGATEFRSPLLGRKPRRTGQAVALAQDVLDLADALKWKTFDFVGHDWGARVGYTLAALHPKRLNRMVTLSVAFQPGSLKAPKLSQSEAYWYQWFLCTKPGEAAFRVDPLAFCKRQWHTWGPEGWFSEQELAAAAQCWTNKDFVDVVLHYYRVRWGHAEADPQYAVQQARYDATVTLDVPTLLVHGMEDYCVLPETTDGAGRHFTNGYRRLLLEGVGHFPQREQPGPVTDAILQHLLEPNA</sequence>
<dbReference type="PANTHER" id="PTHR43329">
    <property type="entry name" value="EPOXIDE HYDROLASE"/>
    <property type="match status" value="1"/>
</dbReference>
<dbReference type="SUPFAM" id="SSF53474">
    <property type="entry name" value="alpha/beta-Hydrolases"/>
    <property type="match status" value="1"/>
</dbReference>
<reference evidence="3 4" key="1">
    <citation type="submission" date="2016-10" db="EMBL/GenBank/DDBJ databases">
        <authorList>
            <person name="de Groot N.N."/>
        </authorList>
    </citation>
    <scope>NUCLEOTIDE SEQUENCE [LARGE SCALE GENOMIC DNA]</scope>
    <source>
        <strain evidence="3 4">GAS232</strain>
    </source>
</reference>
<evidence type="ECO:0000259" key="2">
    <source>
        <dbReference type="Pfam" id="PF00561"/>
    </source>
</evidence>
<feature type="domain" description="AB hydrolase-1" evidence="2">
    <location>
        <begin position="25"/>
        <end position="281"/>
    </location>
</feature>
<evidence type="ECO:0000313" key="3">
    <source>
        <dbReference type="EMBL" id="SDF84597.1"/>
    </source>
</evidence>
<organism evidence="3 4">
    <name type="scientific">Terriglobus roseus</name>
    <dbReference type="NCBI Taxonomy" id="392734"/>
    <lineage>
        <taxon>Bacteria</taxon>
        <taxon>Pseudomonadati</taxon>
        <taxon>Acidobacteriota</taxon>
        <taxon>Terriglobia</taxon>
        <taxon>Terriglobales</taxon>
        <taxon>Acidobacteriaceae</taxon>
        <taxon>Terriglobus</taxon>
    </lineage>
</organism>
<dbReference type="InterPro" id="IPR029058">
    <property type="entry name" value="AB_hydrolase_fold"/>
</dbReference>
<dbReference type="Proteomes" id="UP000182427">
    <property type="component" value="Chromosome I"/>
</dbReference>
<keyword evidence="1" id="KW-0378">Hydrolase</keyword>
<dbReference type="RefSeq" id="WP_083346264.1">
    <property type="nucleotide sequence ID" value="NZ_LT629690.1"/>
</dbReference>
<dbReference type="Pfam" id="PF00561">
    <property type="entry name" value="Abhydrolase_1"/>
    <property type="match status" value="1"/>
</dbReference>
<dbReference type="GO" id="GO:0016787">
    <property type="term" value="F:hydrolase activity"/>
    <property type="evidence" value="ECO:0007669"/>
    <property type="project" value="UniProtKB-KW"/>
</dbReference>
<dbReference type="AlphaFoldDB" id="A0A1G7PEI2"/>
<dbReference type="InterPro" id="IPR000073">
    <property type="entry name" value="AB_hydrolase_1"/>
</dbReference>
<evidence type="ECO:0000313" key="4">
    <source>
        <dbReference type="Proteomes" id="UP000182427"/>
    </source>
</evidence>
<protein>
    <submittedName>
        <fullName evidence="3">Pimeloyl-ACP methyl ester carboxylesterase</fullName>
    </submittedName>
</protein>
<proteinExistence type="predicted"/>
<keyword evidence="4" id="KW-1185">Reference proteome</keyword>
<dbReference type="OrthoDB" id="9773293at2"/>
<gene>
    <name evidence="3" type="ORF">SAMN05444167_3478</name>
</gene>
<dbReference type="EMBL" id="LT629690">
    <property type="protein sequence ID" value="SDF84597.1"/>
    <property type="molecule type" value="Genomic_DNA"/>
</dbReference>
<accession>A0A1G7PEI2</accession>